<evidence type="ECO:0000256" key="2">
    <source>
        <dbReference type="ARBA" id="ARBA00010617"/>
    </source>
</evidence>
<protein>
    <recommendedName>
        <fullName evidence="12">Cytochrome P450 alkane hydroxylase</fullName>
    </recommendedName>
</protein>
<dbReference type="PRINTS" id="PR00463">
    <property type="entry name" value="EP450I"/>
</dbReference>
<evidence type="ECO:0000256" key="5">
    <source>
        <dbReference type="ARBA" id="ARBA00023004"/>
    </source>
</evidence>
<evidence type="ECO:0000256" key="1">
    <source>
        <dbReference type="ARBA" id="ARBA00001971"/>
    </source>
</evidence>
<keyword evidence="5 7" id="KW-0408">Iron</keyword>
<comment type="similarity">
    <text evidence="2 8">Belongs to the cytochrome P450 family.</text>
</comment>
<dbReference type="InterPro" id="IPR001128">
    <property type="entry name" value="Cyt_P450"/>
</dbReference>
<sequence>MISSITFGDGGTDGWWTCVFLVVVLFTAYHLAVAVRRHFAIRKLGGTRAYLLANNPLSGLSNAVIVAENKVGTYRIVRLMSKFAQNKTAELNDEIYNSLPPESRNVYEYQFFPGSRTIETREPAHVKAILATDFYSFGKGPNFHKMWYPFLGDSIFATDGKLWHNSRSLIRPMFMTDRLSDLIIFERQIEKMMKYIPPSGQTVEMMDLFFRMTMDVTTDFLLGESANSLDYPNSEFTHAFNDVLVRQIRILMLRLFSPFDKLFSKKEYYRDIKVIDQFIMPYIKQTLAIPPEELEKLTKSDVEFTFLHNLARFTRDPKVIRDQLIAILLAGRDTTAGTLSWVFYELAAYPDKVDRLRAEILEFVGENGTPTYETLKNMKYLRYVLQETLRIHPAVPSNGKLLTLQTKRPYVCKIKEALADTVLPGAPGAPSISVLKGDTVCYSPMTLHSRRDLYPPVSEQFADPSLFSPERWYVWQPRPWEYIPFNGGPRICPGQNFAMTEMAYCLVKIFQKYDRIEYRGDWHGQQDTRAIISRPTLGVPVAFYAAKRD</sequence>
<dbReference type="GO" id="GO:0016705">
    <property type="term" value="F:oxidoreductase activity, acting on paired donors, with incorporation or reduction of molecular oxygen"/>
    <property type="evidence" value="ECO:0007669"/>
    <property type="project" value="InterPro"/>
</dbReference>
<keyword evidence="4 8" id="KW-0560">Oxidoreductase</keyword>
<evidence type="ECO:0000256" key="8">
    <source>
        <dbReference type="RuleBase" id="RU000461"/>
    </source>
</evidence>
<dbReference type="InterPro" id="IPR036396">
    <property type="entry name" value="Cyt_P450_sf"/>
</dbReference>
<dbReference type="InterPro" id="IPR017972">
    <property type="entry name" value="Cyt_P450_CS"/>
</dbReference>
<dbReference type="PANTHER" id="PTHR24287:SF5">
    <property type="entry name" value="P450, PUTATIVE (EUROFUNG)-RELATED"/>
    <property type="match status" value="1"/>
</dbReference>
<feature type="transmembrane region" description="Helical" evidence="9">
    <location>
        <begin position="14"/>
        <end position="35"/>
    </location>
</feature>
<keyword evidence="6 8" id="KW-0503">Monooxygenase</keyword>
<dbReference type="CDD" id="cd11063">
    <property type="entry name" value="CYP52"/>
    <property type="match status" value="1"/>
</dbReference>
<keyword evidence="7 8" id="KW-0349">Heme</keyword>
<keyword evidence="11" id="KW-1185">Reference proteome</keyword>
<comment type="cofactor">
    <cofactor evidence="1 7">
        <name>heme</name>
        <dbReference type="ChEBI" id="CHEBI:30413"/>
    </cofactor>
</comment>
<dbReference type="InterPro" id="IPR047146">
    <property type="entry name" value="Cyt_P450_E_CYP52_fungi"/>
</dbReference>
<dbReference type="Proteomes" id="UP001305414">
    <property type="component" value="Unassembled WGS sequence"/>
</dbReference>
<dbReference type="PRINTS" id="PR00385">
    <property type="entry name" value="P450"/>
</dbReference>
<reference evidence="10 11" key="1">
    <citation type="submission" date="2023-10" db="EMBL/GenBank/DDBJ databases">
        <title>Draft genome sequence of Xylaria bambusicola isolate GMP-LS, the root and basal stem rot pathogen of sugarcane in Indonesia.</title>
        <authorList>
            <person name="Selvaraj P."/>
            <person name="Muralishankar V."/>
            <person name="Muruganantham S."/>
            <person name="Sp S."/>
            <person name="Haryani S."/>
            <person name="Lau K.J.X."/>
            <person name="Naqvi N.I."/>
        </authorList>
    </citation>
    <scope>NUCLEOTIDE SEQUENCE [LARGE SCALE GENOMIC DNA]</scope>
    <source>
        <strain evidence="10">GMP-LS</strain>
    </source>
</reference>
<evidence type="ECO:0000313" key="11">
    <source>
        <dbReference type="Proteomes" id="UP001305414"/>
    </source>
</evidence>
<dbReference type="EMBL" id="JAWHQM010000050">
    <property type="protein sequence ID" value="KAK5635188.1"/>
    <property type="molecule type" value="Genomic_DNA"/>
</dbReference>
<comment type="caution">
    <text evidence="10">The sequence shown here is derived from an EMBL/GenBank/DDBJ whole genome shotgun (WGS) entry which is preliminary data.</text>
</comment>
<dbReference type="PANTHER" id="PTHR24287">
    <property type="entry name" value="P450, PUTATIVE (EUROFUNG)-RELATED"/>
    <property type="match status" value="1"/>
</dbReference>
<proteinExistence type="inferred from homology"/>
<dbReference type="AlphaFoldDB" id="A0AAN7UTE7"/>
<evidence type="ECO:0000256" key="9">
    <source>
        <dbReference type="SAM" id="Phobius"/>
    </source>
</evidence>
<organism evidence="10 11">
    <name type="scientific">Xylaria bambusicola</name>
    <dbReference type="NCBI Taxonomy" id="326684"/>
    <lineage>
        <taxon>Eukaryota</taxon>
        <taxon>Fungi</taxon>
        <taxon>Dikarya</taxon>
        <taxon>Ascomycota</taxon>
        <taxon>Pezizomycotina</taxon>
        <taxon>Sordariomycetes</taxon>
        <taxon>Xylariomycetidae</taxon>
        <taxon>Xylariales</taxon>
        <taxon>Xylariaceae</taxon>
        <taxon>Xylaria</taxon>
    </lineage>
</organism>
<dbReference type="Gene3D" id="1.10.630.10">
    <property type="entry name" value="Cytochrome P450"/>
    <property type="match status" value="1"/>
</dbReference>
<dbReference type="InterPro" id="IPR002401">
    <property type="entry name" value="Cyt_P450_E_grp-I"/>
</dbReference>
<name>A0AAN7UTE7_9PEZI</name>
<evidence type="ECO:0008006" key="12">
    <source>
        <dbReference type="Google" id="ProtNLM"/>
    </source>
</evidence>
<evidence type="ECO:0000256" key="3">
    <source>
        <dbReference type="ARBA" id="ARBA00022723"/>
    </source>
</evidence>
<evidence type="ECO:0000313" key="10">
    <source>
        <dbReference type="EMBL" id="KAK5635188.1"/>
    </source>
</evidence>
<evidence type="ECO:0000256" key="4">
    <source>
        <dbReference type="ARBA" id="ARBA00023002"/>
    </source>
</evidence>
<keyword evidence="9" id="KW-0472">Membrane</keyword>
<feature type="binding site" description="axial binding residue" evidence="7">
    <location>
        <position position="492"/>
    </location>
    <ligand>
        <name>heme</name>
        <dbReference type="ChEBI" id="CHEBI:30413"/>
    </ligand>
    <ligandPart>
        <name>Fe</name>
        <dbReference type="ChEBI" id="CHEBI:18248"/>
    </ligandPart>
</feature>
<dbReference type="PROSITE" id="PS00086">
    <property type="entry name" value="CYTOCHROME_P450"/>
    <property type="match status" value="1"/>
</dbReference>
<dbReference type="SUPFAM" id="SSF48264">
    <property type="entry name" value="Cytochrome P450"/>
    <property type="match status" value="1"/>
</dbReference>
<evidence type="ECO:0000256" key="6">
    <source>
        <dbReference type="ARBA" id="ARBA00023033"/>
    </source>
</evidence>
<dbReference type="GO" id="GO:0020037">
    <property type="term" value="F:heme binding"/>
    <property type="evidence" value="ECO:0007669"/>
    <property type="project" value="InterPro"/>
</dbReference>
<dbReference type="GO" id="GO:0005506">
    <property type="term" value="F:iron ion binding"/>
    <property type="evidence" value="ECO:0007669"/>
    <property type="project" value="InterPro"/>
</dbReference>
<keyword evidence="9" id="KW-1133">Transmembrane helix</keyword>
<gene>
    <name evidence="10" type="ORF">RRF57_010900</name>
</gene>
<dbReference type="GO" id="GO:0004497">
    <property type="term" value="F:monooxygenase activity"/>
    <property type="evidence" value="ECO:0007669"/>
    <property type="project" value="UniProtKB-KW"/>
</dbReference>
<keyword evidence="9" id="KW-0812">Transmembrane</keyword>
<accession>A0AAN7UTE7</accession>
<keyword evidence="3 7" id="KW-0479">Metal-binding</keyword>
<dbReference type="Pfam" id="PF00067">
    <property type="entry name" value="p450"/>
    <property type="match status" value="1"/>
</dbReference>
<evidence type="ECO:0000256" key="7">
    <source>
        <dbReference type="PIRSR" id="PIRSR602401-1"/>
    </source>
</evidence>